<dbReference type="KEGG" id="gak:X907_0892"/>
<dbReference type="Proteomes" id="UP000286954">
    <property type="component" value="Chromosome"/>
</dbReference>
<organism evidence="1 2">
    <name type="scientific">Glycocaulis alkaliphilus</name>
    <dbReference type="NCBI Taxonomy" id="1434191"/>
    <lineage>
        <taxon>Bacteria</taxon>
        <taxon>Pseudomonadati</taxon>
        <taxon>Pseudomonadota</taxon>
        <taxon>Alphaproteobacteria</taxon>
        <taxon>Maricaulales</taxon>
        <taxon>Maricaulaceae</taxon>
        <taxon>Glycocaulis</taxon>
    </lineage>
</organism>
<protein>
    <submittedName>
        <fullName evidence="1">Uncharacterized protein</fullName>
    </submittedName>
</protein>
<dbReference type="EMBL" id="CP018911">
    <property type="protein sequence ID" value="AZU03433.1"/>
    <property type="molecule type" value="Genomic_DNA"/>
</dbReference>
<name>A0A3T0E7S7_9PROT</name>
<reference evidence="1 2" key="1">
    <citation type="submission" date="2016-12" db="EMBL/GenBank/DDBJ databases">
        <title>The genome of dimorphic prosthecate Glycocaulis alkaliphilus 6b-8t, isolated from crude oil dictates its adaptability in petroleum environments.</title>
        <authorList>
            <person name="Wu X.-L."/>
            <person name="Geng S."/>
        </authorList>
    </citation>
    <scope>NUCLEOTIDE SEQUENCE [LARGE SCALE GENOMIC DNA]</scope>
    <source>
        <strain evidence="1 2">6B-8</strain>
    </source>
</reference>
<evidence type="ECO:0000313" key="2">
    <source>
        <dbReference type="Proteomes" id="UP000286954"/>
    </source>
</evidence>
<evidence type="ECO:0000313" key="1">
    <source>
        <dbReference type="EMBL" id="AZU03433.1"/>
    </source>
</evidence>
<gene>
    <name evidence="1" type="ORF">X907_0892</name>
</gene>
<proteinExistence type="predicted"/>
<dbReference type="AlphaFoldDB" id="A0A3T0E7S7"/>
<accession>A0A3T0E7S7</accession>
<sequence>MRLNGRFGHHHAERHARERIDKTNNDMELFAFHSTALPVK</sequence>
<keyword evidence="2" id="KW-1185">Reference proteome</keyword>